<dbReference type="AlphaFoldDB" id="A0A1X0NX10"/>
<dbReference type="InterPro" id="IPR036291">
    <property type="entry name" value="NAD(P)-bd_dom_sf"/>
</dbReference>
<dbReference type="Proteomes" id="UP000192257">
    <property type="component" value="Unassembled WGS sequence"/>
</dbReference>
<organism evidence="4 5">
    <name type="scientific">Trypanosoma theileri</name>
    <dbReference type="NCBI Taxonomy" id="67003"/>
    <lineage>
        <taxon>Eukaryota</taxon>
        <taxon>Discoba</taxon>
        <taxon>Euglenozoa</taxon>
        <taxon>Kinetoplastea</taxon>
        <taxon>Metakinetoplastina</taxon>
        <taxon>Trypanosomatida</taxon>
        <taxon>Trypanosomatidae</taxon>
        <taxon>Trypanosoma</taxon>
    </lineage>
</organism>
<dbReference type="Pfam" id="PF01408">
    <property type="entry name" value="GFO_IDH_MocA"/>
    <property type="match status" value="1"/>
</dbReference>
<evidence type="ECO:0000313" key="4">
    <source>
        <dbReference type="EMBL" id="ORC89225.1"/>
    </source>
</evidence>
<dbReference type="InterPro" id="IPR055170">
    <property type="entry name" value="GFO_IDH_MocA-like_dom"/>
</dbReference>
<name>A0A1X0NX10_9TRYP</name>
<gene>
    <name evidence="4" type="ORF">TM35_000132290</name>
</gene>
<evidence type="ECO:0000313" key="5">
    <source>
        <dbReference type="Proteomes" id="UP000192257"/>
    </source>
</evidence>
<dbReference type="EMBL" id="NBCO01000013">
    <property type="protein sequence ID" value="ORC89225.1"/>
    <property type="molecule type" value="Genomic_DNA"/>
</dbReference>
<evidence type="ECO:0000259" key="2">
    <source>
        <dbReference type="Pfam" id="PF01408"/>
    </source>
</evidence>
<feature type="domain" description="GFO/IDH/MocA-like oxidoreductase" evidence="3">
    <location>
        <begin position="151"/>
        <end position="267"/>
    </location>
</feature>
<dbReference type="SUPFAM" id="SSF51735">
    <property type="entry name" value="NAD(P)-binding Rossmann-fold domains"/>
    <property type="match status" value="1"/>
</dbReference>
<dbReference type="PANTHER" id="PTHR46368">
    <property type="match status" value="1"/>
</dbReference>
<protein>
    <submittedName>
        <fullName evidence="4">Oxidoreductase-like protein</fullName>
    </submittedName>
</protein>
<keyword evidence="5" id="KW-1185">Reference proteome</keyword>
<dbReference type="PANTHER" id="PTHR46368:SF4">
    <property type="entry name" value="OS10G0403700 PROTEIN"/>
    <property type="match status" value="1"/>
</dbReference>
<proteinExistence type="inferred from homology"/>
<comment type="caution">
    <text evidence="4">The sequence shown here is derived from an EMBL/GenBank/DDBJ whole genome shotgun (WGS) entry which is preliminary data.</text>
</comment>
<sequence>MENEITSINVGLLGAANITRLVWASIHRAGHKVTLIGVRDPERGAAFVQEVCDELNIPNSADHRPRVTTYDEVVSSPNVDLVYIPIPVTTREAWVKKCVENGKHVVGEKPPAASAEQLREWIEALDAKELLYMDGTMFSHGKRVELVSAAARTLGPIKHMHSNHCLNAPPEFFEKDIRMDPSLEPHGALGDMGWYSIRYFLHVMDQHTPTSVTGRIIKTGGEKGAIVQFSGELTFEVDGHTTIASLFTSFDGMDEQTLTVAGTEAVLRVKDMCHPVTGSPAAWTITREKTSVRGCRWEVERDVQHYSSEDTTESQRDDMWRDVGRIIYRNAAGKLVAREEQRRYWSTLAWKTQAVMDKMLNSANALHVVAV</sequence>
<reference evidence="4 5" key="1">
    <citation type="submission" date="2017-03" db="EMBL/GenBank/DDBJ databases">
        <title>An alternative strategy for trypanosome survival in the mammalian bloodstream revealed through genome and transcriptome analysis of the ubiquitous bovine parasite Trypanosoma (Megatrypanum) theileri.</title>
        <authorList>
            <person name="Kelly S."/>
            <person name="Ivens A."/>
            <person name="Mott A."/>
            <person name="O'Neill E."/>
            <person name="Emms D."/>
            <person name="Macleod O."/>
            <person name="Voorheis P."/>
            <person name="Matthews J."/>
            <person name="Matthews K."/>
            <person name="Carrington M."/>
        </authorList>
    </citation>
    <scope>NUCLEOTIDE SEQUENCE [LARGE SCALE GENOMIC DNA]</scope>
    <source>
        <strain evidence="4">Edinburgh</strain>
    </source>
</reference>
<dbReference type="Gene3D" id="3.40.50.720">
    <property type="entry name" value="NAD(P)-binding Rossmann-like Domain"/>
    <property type="match status" value="1"/>
</dbReference>
<dbReference type="VEuPathDB" id="TriTrypDB:TM35_000132290"/>
<feature type="domain" description="Gfo/Idh/MocA-like oxidoreductase N-terminal" evidence="2">
    <location>
        <begin position="8"/>
        <end position="133"/>
    </location>
</feature>
<accession>A0A1X0NX10</accession>
<dbReference type="OrthoDB" id="2129491at2759"/>
<dbReference type="GO" id="GO:0000166">
    <property type="term" value="F:nucleotide binding"/>
    <property type="evidence" value="ECO:0007669"/>
    <property type="project" value="InterPro"/>
</dbReference>
<comment type="similarity">
    <text evidence="1">Belongs to the Gfo/Idh/MocA family.</text>
</comment>
<dbReference type="RefSeq" id="XP_028883291.1">
    <property type="nucleotide sequence ID" value="XM_029025445.1"/>
</dbReference>
<dbReference type="InterPro" id="IPR000683">
    <property type="entry name" value="Gfo/Idh/MocA-like_OxRdtase_N"/>
</dbReference>
<dbReference type="SUPFAM" id="SSF55347">
    <property type="entry name" value="Glyceraldehyde-3-phosphate dehydrogenase-like, C-terminal domain"/>
    <property type="match status" value="1"/>
</dbReference>
<evidence type="ECO:0000259" key="3">
    <source>
        <dbReference type="Pfam" id="PF22725"/>
    </source>
</evidence>
<dbReference type="Pfam" id="PF22725">
    <property type="entry name" value="GFO_IDH_MocA_C3"/>
    <property type="match status" value="1"/>
</dbReference>
<dbReference type="GeneID" id="39985225"/>
<evidence type="ECO:0000256" key="1">
    <source>
        <dbReference type="ARBA" id="ARBA00010928"/>
    </source>
</evidence>
<dbReference type="STRING" id="67003.A0A1X0NX10"/>
<dbReference type="Gene3D" id="3.30.360.10">
    <property type="entry name" value="Dihydrodipicolinate Reductase, domain 2"/>
    <property type="match status" value="1"/>
</dbReference>